<evidence type="ECO:0000259" key="6">
    <source>
        <dbReference type="Pfam" id="PF04932"/>
    </source>
</evidence>
<keyword evidence="8" id="KW-1185">Reference proteome</keyword>
<evidence type="ECO:0000313" key="8">
    <source>
        <dbReference type="Proteomes" id="UP000295707"/>
    </source>
</evidence>
<dbReference type="Proteomes" id="UP000295707">
    <property type="component" value="Unassembled WGS sequence"/>
</dbReference>
<evidence type="ECO:0000256" key="1">
    <source>
        <dbReference type="ARBA" id="ARBA00004141"/>
    </source>
</evidence>
<keyword evidence="7" id="KW-0436">Ligase</keyword>
<dbReference type="EMBL" id="SMFX01000001">
    <property type="protein sequence ID" value="TCK18167.1"/>
    <property type="molecule type" value="Genomic_DNA"/>
</dbReference>
<dbReference type="AlphaFoldDB" id="A0A4R1H8K3"/>
<dbReference type="GO" id="GO:0016020">
    <property type="term" value="C:membrane"/>
    <property type="evidence" value="ECO:0007669"/>
    <property type="project" value="UniProtKB-SubCell"/>
</dbReference>
<evidence type="ECO:0000313" key="7">
    <source>
        <dbReference type="EMBL" id="TCK18167.1"/>
    </source>
</evidence>
<organism evidence="7 8">
    <name type="scientific">Thiogranum longum</name>
    <dbReference type="NCBI Taxonomy" id="1537524"/>
    <lineage>
        <taxon>Bacteria</taxon>
        <taxon>Pseudomonadati</taxon>
        <taxon>Pseudomonadota</taxon>
        <taxon>Gammaproteobacteria</taxon>
        <taxon>Chromatiales</taxon>
        <taxon>Ectothiorhodospiraceae</taxon>
        <taxon>Thiogranum</taxon>
    </lineage>
</organism>
<accession>A0A4R1H8K3</accession>
<feature type="transmembrane region" description="Helical" evidence="5">
    <location>
        <begin position="32"/>
        <end position="50"/>
    </location>
</feature>
<dbReference type="InterPro" id="IPR007016">
    <property type="entry name" value="O-antigen_ligase-rel_domated"/>
</dbReference>
<feature type="transmembrane region" description="Helical" evidence="5">
    <location>
        <begin position="62"/>
        <end position="82"/>
    </location>
</feature>
<evidence type="ECO:0000256" key="3">
    <source>
        <dbReference type="ARBA" id="ARBA00022989"/>
    </source>
</evidence>
<name>A0A4R1H8K3_9GAMM</name>
<dbReference type="Pfam" id="PF04932">
    <property type="entry name" value="Wzy_C"/>
    <property type="match status" value="1"/>
</dbReference>
<evidence type="ECO:0000256" key="4">
    <source>
        <dbReference type="ARBA" id="ARBA00023136"/>
    </source>
</evidence>
<feature type="domain" description="O-antigen ligase-related" evidence="6">
    <location>
        <begin position="195"/>
        <end position="338"/>
    </location>
</feature>
<protein>
    <submittedName>
        <fullName evidence="7">O-antigen ligase-like membrane protein</fullName>
    </submittedName>
</protein>
<comment type="caution">
    <text evidence="7">The sequence shown here is derived from an EMBL/GenBank/DDBJ whole genome shotgun (WGS) entry which is preliminary data.</text>
</comment>
<comment type="subcellular location">
    <subcellularLocation>
        <location evidence="1">Membrane</location>
        <topology evidence="1">Multi-pass membrane protein</topology>
    </subcellularLocation>
</comment>
<reference evidence="7 8" key="1">
    <citation type="submission" date="2019-03" db="EMBL/GenBank/DDBJ databases">
        <title>Genomic Encyclopedia of Type Strains, Phase IV (KMG-IV): sequencing the most valuable type-strain genomes for metagenomic binning, comparative biology and taxonomic classification.</title>
        <authorList>
            <person name="Goeker M."/>
        </authorList>
    </citation>
    <scope>NUCLEOTIDE SEQUENCE [LARGE SCALE GENOMIC DNA]</scope>
    <source>
        <strain evidence="7 8">DSM 19610</strain>
    </source>
</reference>
<feature type="transmembrane region" description="Helical" evidence="5">
    <location>
        <begin position="228"/>
        <end position="248"/>
    </location>
</feature>
<dbReference type="GO" id="GO:0016874">
    <property type="term" value="F:ligase activity"/>
    <property type="evidence" value="ECO:0007669"/>
    <property type="project" value="UniProtKB-KW"/>
</dbReference>
<evidence type="ECO:0000256" key="5">
    <source>
        <dbReference type="SAM" id="Phobius"/>
    </source>
</evidence>
<sequence length="427" mass="47666">MVIAYLISIIALVHNMFNLIPGNTRAGGTRTLDAGLVIILLGLVYYALKLRRSTAQPLANFFSWYVFFYLLLVVVQVAVASLNYSQSILDGFIAARHQLYYLSFPVFLLGLNDLQKVETFMKAFTGLAIVLIVISLVNYSGFTMFYHQRAEGHGVRSGIVRAFIPAMSIMVMAALWEFWAYLRDNRRFSIHLASFMIVYGAIIFRQTRGRIIAVTLTLVLMLIAKRRFKLLAGGAVLLVLGLGIQMLVGSESILLNTFESAYSDVAQGEGTWSTRMKQIQSSWNVFMDNFMTGSGGLVIRQQEGGWAGWGDLLTVAFNADLGYWTWLKFFGYPGIVFLLALVLVFYRYALLCGSHGERAYIGQFAAYHFTCILISMVTINYLTHPAGIVLLCLTMAIVVRAAKAEETSLAEPEAEIPAERKISPWNP</sequence>
<feature type="transmembrane region" description="Helical" evidence="5">
    <location>
        <begin position="188"/>
        <end position="207"/>
    </location>
</feature>
<keyword evidence="3 5" id="KW-1133">Transmembrane helix</keyword>
<gene>
    <name evidence="7" type="ORF">DFR30_1437</name>
</gene>
<feature type="transmembrane region" description="Helical" evidence="5">
    <location>
        <begin position="123"/>
        <end position="146"/>
    </location>
</feature>
<keyword evidence="2 5" id="KW-0812">Transmembrane</keyword>
<keyword evidence="4 5" id="KW-0472">Membrane</keyword>
<evidence type="ECO:0000256" key="2">
    <source>
        <dbReference type="ARBA" id="ARBA00022692"/>
    </source>
</evidence>
<feature type="transmembrane region" description="Helical" evidence="5">
    <location>
        <begin position="329"/>
        <end position="348"/>
    </location>
</feature>
<feature type="transmembrane region" description="Helical" evidence="5">
    <location>
        <begin position="158"/>
        <end position="182"/>
    </location>
</feature>
<feature type="transmembrane region" description="Helical" evidence="5">
    <location>
        <begin position="360"/>
        <end position="379"/>
    </location>
</feature>
<proteinExistence type="predicted"/>